<keyword evidence="2" id="KW-1133">Transmembrane helix</keyword>
<feature type="compositionally biased region" description="Low complexity" evidence="1">
    <location>
        <begin position="1"/>
        <end position="31"/>
    </location>
</feature>
<gene>
    <name evidence="3" type="ORF">Prubr_69040</name>
</gene>
<keyword evidence="2" id="KW-0472">Membrane</keyword>
<feature type="transmembrane region" description="Helical" evidence="2">
    <location>
        <begin position="168"/>
        <end position="187"/>
    </location>
</feature>
<evidence type="ECO:0000313" key="4">
    <source>
        <dbReference type="Proteomes" id="UP000680866"/>
    </source>
</evidence>
<feature type="transmembrane region" description="Helical" evidence="2">
    <location>
        <begin position="75"/>
        <end position="97"/>
    </location>
</feature>
<feature type="transmembrane region" description="Helical" evidence="2">
    <location>
        <begin position="118"/>
        <end position="137"/>
    </location>
</feature>
<keyword evidence="4" id="KW-1185">Reference proteome</keyword>
<evidence type="ECO:0000256" key="1">
    <source>
        <dbReference type="SAM" id="MobiDB-lite"/>
    </source>
</evidence>
<keyword evidence="2" id="KW-0812">Transmembrane</keyword>
<evidence type="ECO:0000313" key="3">
    <source>
        <dbReference type="EMBL" id="BCJ69883.1"/>
    </source>
</evidence>
<dbReference type="KEGG" id="pry:Prubr_69040"/>
<reference evidence="3" key="1">
    <citation type="submission" date="2020-08" db="EMBL/GenBank/DDBJ databases">
        <title>Whole genome shotgun sequence of Polymorphospora rubra NBRC 101157.</title>
        <authorList>
            <person name="Komaki H."/>
            <person name="Tamura T."/>
        </authorList>
    </citation>
    <scope>NUCLEOTIDE SEQUENCE</scope>
    <source>
        <strain evidence="3">NBRC 101157</strain>
    </source>
</reference>
<accession>A0A810NEI2</accession>
<evidence type="ECO:0000256" key="2">
    <source>
        <dbReference type="SAM" id="Phobius"/>
    </source>
</evidence>
<name>A0A810NEI2_9ACTN</name>
<dbReference type="AlphaFoldDB" id="A0A810NEI2"/>
<feature type="region of interest" description="Disordered" evidence="1">
    <location>
        <begin position="1"/>
        <end position="38"/>
    </location>
</feature>
<sequence length="237" mass="24352">MTEYPATPAAATARAGTAEPAAATPPATGATGRPGAGGWLFGPGATPAEQVFAWLAAAAGLAAVGVAALDLDWSWWRMLVAAVLVVDLAGGVVANGLDSAKRFYHGPPPAHLRATGRFLHHPVGFAAVHVQPVAIGLLFAGGVWWWGTLWWAVALAGTVLVNRLPAHLARPAALLVVTVVVLAAPAVPGPDGFWWLPAVLTLKLVLAHAVPERPHHTQAAPIIATTSTVGRTSPNVR</sequence>
<feature type="transmembrane region" description="Helical" evidence="2">
    <location>
        <begin position="143"/>
        <end position="161"/>
    </location>
</feature>
<dbReference type="RefSeq" id="WP_212819444.1">
    <property type="nucleotide sequence ID" value="NZ_AP023359.1"/>
</dbReference>
<organism evidence="3 4">
    <name type="scientific">Polymorphospora rubra</name>
    <dbReference type="NCBI Taxonomy" id="338584"/>
    <lineage>
        <taxon>Bacteria</taxon>
        <taxon>Bacillati</taxon>
        <taxon>Actinomycetota</taxon>
        <taxon>Actinomycetes</taxon>
        <taxon>Micromonosporales</taxon>
        <taxon>Micromonosporaceae</taxon>
        <taxon>Polymorphospora</taxon>
    </lineage>
</organism>
<dbReference type="Proteomes" id="UP000680866">
    <property type="component" value="Chromosome"/>
</dbReference>
<proteinExistence type="predicted"/>
<feature type="transmembrane region" description="Helical" evidence="2">
    <location>
        <begin position="51"/>
        <end position="69"/>
    </location>
</feature>
<dbReference type="EMBL" id="AP023359">
    <property type="protein sequence ID" value="BCJ69883.1"/>
    <property type="molecule type" value="Genomic_DNA"/>
</dbReference>
<protein>
    <submittedName>
        <fullName evidence="3">Uncharacterized protein</fullName>
    </submittedName>
</protein>